<evidence type="ECO:0000313" key="2">
    <source>
        <dbReference type="EMBL" id="QFR22117.1"/>
    </source>
</evidence>
<proteinExistence type="predicted"/>
<dbReference type="RefSeq" id="WP_152260065.1">
    <property type="nucleotide sequence ID" value="NZ_CP045143.1"/>
</dbReference>
<sequence length="293" mass="33006">MATTHSFLVRCGKLLNLVRLRRNFSINDIRGNTTQPTVTNFEHGRSDIGFTNFHMLLSNSYMGADEFFALVDADDNDFLSSFIVEFRRASNHDDLAALAALKEKIIADYPGSRKHGPKDMLLLCIKGMTGYIKDPSFMFSAEDVTRLENYFNLGNGWFFFEYTVFSATAQFLPVQVASQLADAMLTSFRKTQTGDYDNAVAAVLFNLCLAWLYHKKAAEAVALLQRAQTEISKSRDPYIASRVYVLQQAFIYLGDQSPVALQHIKLIEDGLALYDPELRANDVHWLAKIGITV</sequence>
<dbReference type="PANTHER" id="PTHR37038:SF12">
    <property type="entry name" value="TRANSCRIPTIONAL REGULATOR"/>
    <property type="match status" value="1"/>
</dbReference>
<evidence type="ECO:0000313" key="3">
    <source>
        <dbReference type="Proteomes" id="UP000326779"/>
    </source>
</evidence>
<name>A0A5P8M1A6_9LACO</name>
<dbReference type="EMBL" id="CP045143">
    <property type="protein sequence ID" value="QFR22117.1"/>
    <property type="molecule type" value="Genomic_DNA"/>
</dbReference>
<dbReference type="Proteomes" id="UP000326779">
    <property type="component" value="Chromosome"/>
</dbReference>
<accession>A0A5P8M1A6</accession>
<dbReference type="InterPro" id="IPR053163">
    <property type="entry name" value="HTH-type_regulator_Rgg"/>
</dbReference>
<dbReference type="PANTHER" id="PTHR37038">
    <property type="entry name" value="TRANSCRIPTIONAL REGULATOR-RELATED"/>
    <property type="match status" value="1"/>
</dbReference>
<dbReference type="InterPro" id="IPR010057">
    <property type="entry name" value="Transcription_activator_Rgg_C"/>
</dbReference>
<gene>
    <name evidence="2" type="ORF">D1010_00905</name>
</gene>
<protein>
    <recommendedName>
        <fullName evidence="1">HTH-type transcriptional regulator Rgg C-terminal domain-containing protein</fullName>
    </recommendedName>
</protein>
<dbReference type="Gene3D" id="1.25.40.400">
    <property type="match status" value="1"/>
</dbReference>
<dbReference type="KEGG" id="lhb:D1010_00905"/>
<feature type="domain" description="HTH-type transcriptional regulator Rgg C-terminal" evidence="1">
    <location>
        <begin position="137"/>
        <end position="239"/>
    </location>
</feature>
<dbReference type="Pfam" id="PF21259">
    <property type="entry name" value="Rgg_C"/>
    <property type="match status" value="1"/>
</dbReference>
<reference evidence="2 3" key="1">
    <citation type="submission" date="2019-10" db="EMBL/GenBank/DDBJ databases">
        <title>The completed genome of Lactobacillus harbinensis M1.</title>
        <authorList>
            <person name="Zheng Y."/>
        </authorList>
    </citation>
    <scope>NUCLEOTIDE SEQUENCE [LARGE SCALE GENOMIC DNA]</scope>
    <source>
        <strain evidence="2 3">M1</strain>
    </source>
</reference>
<dbReference type="AlphaFoldDB" id="A0A5P8M1A6"/>
<evidence type="ECO:0000259" key="1">
    <source>
        <dbReference type="Pfam" id="PF21259"/>
    </source>
</evidence>
<organism evidence="2 3">
    <name type="scientific">Schleiferilactobacillus harbinensis</name>
    <dbReference type="NCBI Taxonomy" id="304207"/>
    <lineage>
        <taxon>Bacteria</taxon>
        <taxon>Bacillati</taxon>
        <taxon>Bacillota</taxon>
        <taxon>Bacilli</taxon>
        <taxon>Lactobacillales</taxon>
        <taxon>Lactobacillaceae</taxon>
        <taxon>Schleiferilactobacillus</taxon>
    </lineage>
</organism>